<evidence type="ECO:0008006" key="3">
    <source>
        <dbReference type="Google" id="ProtNLM"/>
    </source>
</evidence>
<evidence type="ECO:0000313" key="1">
    <source>
        <dbReference type="EMBL" id="QTH22155.1"/>
    </source>
</evidence>
<dbReference type="RefSeq" id="WP_208633112.1">
    <property type="nucleotide sequence ID" value="NZ_CP059319.1"/>
</dbReference>
<accession>A0A975HE81</accession>
<dbReference type="AlphaFoldDB" id="A0A975HE81"/>
<gene>
    <name evidence="1" type="ORF">HRJ34_01050</name>
</gene>
<reference evidence="1" key="1">
    <citation type="submission" date="2020-07" db="EMBL/GenBank/DDBJ databases">
        <authorList>
            <person name="Camacho E."/>
        </authorList>
    </citation>
    <scope>NUCLEOTIDE SEQUENCE</scope>
    <source>
        <strain evidence="1">MPO218</strain>
    </source>
</reference>
<evidence type="ECO:0000313" key="2">
    <source>
        <dbReference type="Proteomes" id="UP000664914"/>
    </source>
</evidence>
<dbReference type="SUPFAM" id="SSF53756">
    <property type="entry name" value="UDP-Glycosyltransferase/glycogen phosphorylase"/>
    <property type="match status" value="1"/>
</dbReference>
<reference evidence="1" key="2">
    <citation type="submission" date="2021-04" db="EMBL/GenBank/DDBJ databases">
        <title>Isolation and genomic analysis of the ibuprofen-degrading bacterium Sphingomonas strain MPO218.</title>
        <authorList>
            <person name="Aulestia M."/>
            <person name="Flores A."/>
            <person name="Mangas E.L."/>
            <person name="Perez-Pulido A.J."/>
            <person name="Santero E."/>
            <person name="Camacho E.M."/>
        </authorList>
    </citation>
    <scope>NUCLEOTIDE SEQUENCE</scope>
    <source>
        <strain evidence="1">MPO218</strain>
    </source>
</reference>
<organism evidence="1 2">
    <name type="scientific">Rhizorhabdus wittichii</name>
    <dbReference type="NCBI Taxonomy" id="160791"/>
    <lineage>
        <taxon>Bacteria</taxon>
        <taxon>Pseudomonadati</taxon>
        <taxon>Pseudomonadota</taxon>
        <taxon>Alphaproteobacteria</taxon>
        <taxon>Sphingomonadales</taxon>
        <taxon>Sphingomonadaceae</taxon>
        <taxon>Rhizorhabdus</taxon>
    </lineage>
</organism>
<dbReference type="Proteomes" id="UP000664914">
    <property type="component" value="Chromosome"/>
</dbReference>
<sequence>MATGSIGLGKMGAEAFAPPGAEALPARDGGTRAADRPRAPRIAFFFNAQPHQLLHGITTAEELALGWRAEVDILSSTQVNLDLARAAVLPDSRQWMGFEQIGSPLVRALSARMGRIVPPKLLTLFAIRRRMNGYDAIALPERTSIMLRSLGVTRPCFIHIDHGAGDRAAGFDPRIARFDFALMAGEKQRRRMLAEGLVREEASAVVGYPKFDAADRLRDRSWTPFAVERPIILYNPHFSPTLGSWRDHGFELVRRIAEADRYNLIVAPHIRLCDTRGGRAAAEAAFGPFAALPHVHVDYGSERSIDMTYTSMADIYLGDVSSQVYEFLRRPRPCLFVNGNGRTWQGDPNHDHWRFGPVIDGAAQVVPAIEQAIATHRDFAAVQAAAFRDTFDLHDGERHSRRAAEAIAGFLGLEAR</sequence>
<dbReference type="InterPro" id="IPR043148">
    <property type="entry name" value="TagF_C"/>
</dbReference>
<name>A0A975HE81_9SPHN</name>
<protein>
    <recommendedName>
        <fullName evidence="3">Glycosyl transferase</fullName>
    </recommendedName>
</protein>
<dbReference type="Gene3D" id="3.40.50.12580">
    <property type="match status" value="1"/>
</dbReference>
<proteinExistence type="predicted"/>
<dbReference type="EMBL" id="CP059319">
    <property type="protein sequence ID" value="QTH22155.1"/>
    <property type="molecule type" value="Genomic_DNA"/>
</dbReference>